<proteinExistence type="predicted"/>
<accession>A0A0F9G6E8</accession>
<keyword evidence="2" id="KW-1003">Cell membrane</keyword>
<keyword evidence="5 6" id="KW-0472">Membrane</keyword>
<protein>
    <recommendedName>
        <fullName evidence="7">MgtC/SapB/SrpB/YhiD N-terminal domain-containing protein</fullName>
    </recommendedName>
</protein>
<comment type="subcellular location">
    <subcellularLocation>
        <location evidence="1">Cell membrane</location>
        <topology evidence="1">Multi-pass membrane protein</topology>
    </subcellularLocation>
</comment>
<dbReference type="PANTHER" id="PTHR33778">
    <property type="entry name" value="PROTEIN MGTC"/>
    <property type="match status" value="1"/>
</dbReference>
<comment type="caution">
    <text evidence="8">The sequence shown here is derived from an EMBL/GenBank/DDBJ whole genome shotgun (WGS) entry which is preliminary data.</text>
</comment>
<evidence type="ECO:0000256" key="3">
    <source>
        <dbReference type="ARBA" id="ARBA00022692"/>
    </source>
</evidence>
<keyword evidence="4 6" id="KW-1133">Transmembrane helix</keyword>
<feature type="transmembrane region" description="Helical" evidence="6">
    <location>
        <begin position="144"/>
        <end position="177"/>
    </location>
</feature>
<dbReference type="InterPro" id="IPR049177">
    <property type="entry name" value="MgtC_SapB_SrpB_YhiD_N"/>
</dbReference>
<name>A0A0F9G6E8_9ZZZZ</name>
<evidence type="ECO:0000259" key="7">
    <source>
        <dbReference type="Pfam" id="PF02308"/>
    </source>
</evidence>
<dbReference type="EMBL" id="LAZR01018952">
    <property type="protein sequence ID" value="KKL94334.1"/>
    <property type="molecule type" value="Genomic_DNA"/>
</dbReference>
<feature type="non-terminal residue" evidence="8">
    <location>
        <position position="186"/>
    </location>
</feature>
<sequence length="186" mass="19861">MKTFLDLLVAALSSFTSTGLRWLGEWTGATTDWFWAVFGEELLILEEHSVFMKLLVSTLCGALLGLEREYASKPAGLRTNIFICVGSALFTLASIIAWEIFTGSSPPSDPMRVAAQIVTGVGFLGAGVIFKSEEGITGITTASTIWFVAAIGMMIAIGFPLLGFLISLVATGLLFALGRVERAFPS</sequence>
<feature type="transmembrane region" description="Helical" evidence="6">
    <location>
        <begin position="79"/>
        <end position="101"/>
    </location>
</feature>
<dbReference type="PRINTS" id="PR01837">
    <property type="entry name" value="MGTCSAPBPROT"/>
</dbReference>
<feature type="transmembrane region" description="Helical" evidence="6">
    <location>
        <begin position="113"/>
        <end position="132"/>
    </location>
</feature>
<evidence type="ECO:0000256" key="1">
    <source>
        <dbReference type="ARBA" id="ARBA00004651"/>
    </source>
</evidence>
<dbReference type="PANTHER" id="PTHR33778:SF1">
    <property type="entry name" value="MAGNESIUM TRANSPORTER YHID-RELATED"/>
    <property type="match status" value="1"/>
</dbReference>
<keyword evidence="3 6" id="KW-0812">Transmembrane</keyword>
<gene>
    <name evidence="8" type="ORF">LCGC14_1865670</name>
</gene>
<evidence type="ECO:0000256" key="6">
    <source>
        <dbReference type="SAM" id="Phobius"/>
    </source>
</evidence>
<dbReference type="AlphaFoldDB" id="A0A0F9G6E8"/>
<evidence type="ECO:0000313" key="8">
    <source>
        <dbReference type="EMBL" id="KKL94334.1"/>
    </source>
</evidence>
<evidence type="ECO:0000256" key="5">
    <source>
        <dbReference type="ARBA" id="ARBA00023136"/>
    </source>
</evidence>
<feature type="transmembrane region" description="Helical" evidence="6">
    <location>
        <begin position="50"/>
        <end position="67"/>
    </location>
</feature>
<feature type="domain" description="MgtC/SapB/SrpB/YhiD N-terminal" evidence="7">
    <location>
        <begin position="54"/>
        <end position="182"/>
    </location>
</feature>
<dbReference type="GO" id="GO:0005886">
    <property type="term" value="C:plasma membrane"/>
    <property type="evidence" value="ECO:0007669"/>
    <property type="project" value="UniProtKB-SubCell"/>
</dbReference>
<dbReference type="InterPro" id="IPR003416">
    <property type="entry name" value="MgtC/SapB/SrpB/YhiD_fam"/>
</dbReference>
<organism evidence="8">
    <name type="scientific">marine sediment metagenome</name>
    <dbReference type="NCBI Taxonomy" id="412755"/>
    <lineage>
        <taxon>unclassified sequences</taxon>
        <taxon>metagenomes</taxon>
        <taxon>ecological metagenomes</taxon>
    </lineage>
</organism>
<reference evidence="8" key="1">
    <citation type="journal article" date="2015" name="Nature">
        <title>Complex archaea that bridge the gap between prokaryotes and eukaryotes.</title>
        <authorList>
            <person name="Spang A."/>
            <person name="Saw J.H."/>
            <person name="Jorgensen S.L."/>
            <person name="Zaremba-Niedzwiedzka K."/>
            <person name="Martijn J."/>
            <person name="Lind A.E."/>
            <person name="van Eijk R."/>
            <person name="Schleper C."/>
            <person name="Guy L."/>
            <person name="Ettema T.J."/>
        </authorList>
    </citation>
    <scope>NUCLEOTIDE SEQUENCE</scope>
</reference>
<evidence type="ECO:0000256" key="4">
    <source>
        <dbReference type="ARBA" id="ARBA00022989"/>
    </source>
</evidence>
<dbReference type="Pfam" id="PF02308">
    <property type="entry name" value="MgtC"/>
    <property type="match status" value="1"/>
</dbReference>
<evidence type="ECO:0000256" key="2">
    <source>
        <dbReference type="ARBA" id="ARBA00022475"/>
    </source>
</evidence>